<protein>
    <submittedName>
        <fullName evidence="1">Uncharacterized protein</fullName>
    </submittedName>
</protein>
<accession>A0AAV5V571</accession>
<reference evidence="1" key="1">
    <citation type="submission" date="2023-10" db="EMBL/GenBank/DDBJ databases">
        <title>Genome assembly of Pristionchus species.</title>
        <authorList>
            <person name="Yoshida K."/>
            <person name="Sommer R.J."/>
        </authorList>
    </citation>
    <scope>NUCLEOTIDE SEQUENCE</scope>
    <source>
        <strain evidence="1">RS5133</strain>
    </source>
</reference>
<name>A0AAV5V571_9BILA</name>
<comment type="caution">
    <text evidence="1">The sequence shown here is derived from an EMBL/GenBank/DDBJ whole genome shotgun (WGS) entry which is preliminary data.</text>
</comment>
<dbReference type="AlphaFoldDB" id="A0AAV5V571"/>
<organism evidence="1 2">
    <name type="scientific">Pristionchus fissidentatus</name>
    <dbReference type="NCBI Taxonomy" id="1538716"/>
    <lineage>
        <taxon>Eukaryota</taxon>
        <taxon>Metazoa</taxon>
        <taxon>Ecdysozoa</taxon>
        <taxon>Nematoda</taxon>
        <taxon>Chromadorea</taxon>
        <taxon>Rhabditida</taxon>
        <taxon>Rhabditina</taxon>
        <taxon>Diplogasteromorpha</taxon>
        <taxon>Diplogasteroidea</taxon>
        <taxon>Neodiplogasteridae</taxon>
        <taxon>Pristionchus</taxon>
    </lineage>
</organism>
<keyword evidence="2" id="KW-1185">Reference proteome</keyword>
<evidence type="ECO:0000313" key="1">
    <source>
        <dbReference type="EMBL" id="GMT14731.1"/>
    </source>
</evidence>
<evidence type="ECO:0000313" key="2">
    <source>
        <dbReference type="Proteomes" id="UP001432322"/>
    </source>
</evidence>
<dbReference type="Proteomes" id="UP001432322">
    <property type="component" value="Unassembled WGS sequence"/>
</dbReference>
<feature type="non-terminal residue" evidence="1">
    <location>
        <position position="1"/>
    </location>
</feature>
<dbReference type="EMBL" id="BTSY01000002">
    <property type="protein sequence ID" value="GMT14731.1"/>
    <property type="molecule type" value="Genomic_DNA"/>
</dbReference>
<proteinExistence type="predicted"/>
<gene>
    <name evidence="1" type="ORF">PFISCL1PPCAC_6028</name>
</gene>
<sequence length="92" mass="10649">LSITLLSFFFIVHSFPFKSESPLHPDEIEGEMDGDPVRIETHESLAMSELPLVIRPDYGLVRAFETIKSFLERKNKRENEVRPRSDYTLVAL</sequence>